<evidence type="ECO:0000259" key="2">
    <source>
        <dbReference type="PROSITE" id="PS50937"/>
    </source>
</evidence>
<dbReference type="PANTHER" id="PTHR30204:SF93">
    <property type="entry name" value="HTH MERR-TYPE DOMAIN-CONTAINING PROTEIN"/>
    <property type="match status" value="1"/>
</dbReference>
<dbReference type="OrthoDB" id="3830374at2"/>
<evidence type="ECO:0000313" key="4">
    <source>
        <dbReference type="Proteomes" id="UP000295345"/>
    </source>
</evidence>
<dbReference type="PANTHER" id="PTHR30204">
    <property type="entry name" value="REDOX-CYCLING DRUG-SENSING TRANSCRIPTIONAL ACTIVATOR SOXR"/>
    <property type="match status" value="1"/>
</dbReference>
<evidence type="ECO:0000256" key="1">
    <source>
        <dbReference type="ARBA" id="ARBA00023125"/>
    </source>
</evidence>
<evidence type="ECO:0000313" key="3">
    <source>
        <dbReference type="EMBL" id="TDC75859.1"/>
    </source>
</evidence>
<dbReference type="SMART" id="SM00422">
    <property type="entry name" value="HTH_MERR"/>
    <property type="match status" value="1"/>
</dbReference>
<dbReference type="RefSeq" id="WP_132817826.1">
    <property type="nucleotide sequence ID" value="NZ_SMKI01000092.1"/>
</dbReference>
<reference evidence="3 4" key="1">
    <citation type="submission" date="2019-03" db="EMBL/GenBank/DDBJ databases">
        <title>Draft genome sequences of novel Actinobacteria.</title>
        <authorList>
            <person name="Sahin N."/>
            <person name="Ay H."/>
            <person name="Saygin H."/>
        </authorList>
    </citation>
    <scope>NUCLEOTIDE SEQUENCE [LARGE SCALE GENOMIC DNA]</scope>
    <source>
        <strain evidence="3 4">DSM 41900</strain>
    </source>
</reference>
<organism evidence="3 4">
    <name type="scientific">Streptomyces hainanensis</name>
    <dbReference type="NCBI Taxonomy" id="402648"/>
    <lineage>
        <taxon>Bacteria</taxon>
        <taxon>Bacillati</taxon>
        <taxon>Actinomycetota</taxon>
        <taxon>Actinomycetes</taxon>
        <taxon>Kitasatosporales</taxon>
        <taxon>Streptomycetaceae</taxon>
        <taxon>Streptomyces</taxon>
    </lineage>
</organism>
<dbReference type="InterPro" id="IPR047057">
    <property type="entry name" value="MerR_fam"/>
</dbReference>
<dbReference type="Pfam" id="PF13411">
    <property type="entry name" value="MerR_1"/>
    <property type="match status" value="1"/>
</dbReference>
<dbReference type="PROSITE" id="PS50937">
    <property type="entry name" value="HTH_MERR_2"/>
    <property type="match status" value="1"/>
</dbReference>
<dbReference type="Gene3D" id="1.10.1660.10">
    <property type="match status" value="1"/>
</dbReference>
<dbReference type="GO" id="GO:0003677">
    <property type="term" value="F:DNA binding"/>
    <property type="evidence" value="ECO:0007669"/>
    <property type="project" value="UniProtKB-KW"/>
</dbReference>
<comment type="caution">
    <text evidence="3">The sequence shown here is derived from an EMBL/GenBank/DDBJ whole genome shotgun (WGS) entry which is preliminary data.</text>
</comment>
<dbReference type="InterPro" id="IPR009061">
    <property type="entry name" value="DNA-bd_dom_put_sf"/>
</dbReference>
<proteinExistence type="predicted"/>
<dbReference type="EMBL" id="SMKI01000092">
    <property type="protein sequence ID" value="TDC75859.1"/>
    <property type="molecule type" value="Genomic_DNA"/>
</dbReference>
<gene>
    <name evidence="3" type="ORF">E1283_11260</name>
</gene>
<dbReference type="GO" id="GO:0003700">
    <property type="term" value="F:DNA-binding transcription factor activity"/>
    <property type="evidence" value="ECO:0007669"/>
    <property type="project" value="InterPro"/>
</dbReference>
<dbReference type="SUPFAM" id="SSF46955">
    <property type="entry name" value="Putative DNA-binding domain"/>
    <property type="match status" value="1"/>
</dbReference>
<name>A0A4R4TP37_9ACTN</name>
<dbReference type="AlphaFoldDB" id="A0A4R4TP37"/>
<keyword evidence="4" id="KW-1185">Reference proteome</keyword>
<keyword evidence="1" id="KW-0238">DNA-binding</keyword>
<feature type="domain" description="HTH merR-type" evidence="2">
    <location>
        <begin position="12"/>
        <end position="80"/>
    </location>
</feature>
<dbReference type="Proteomes" id="UP000295345">
    <property type="component" value="Unassembled WGS sequence"/>
</dbReference>
<protein>
    <submittedName>
        <fullName evidence="3">MerR family transcriptional regulator</fullName>
    </submittedName>
</protein>
<sequence length="263" mass="28032">MHAPEAAEAPHQYRAAELAEAAGIPERTLRYYRERKLLPPPRRAGRVAWYDDGHLARLRTIAALLARGHTLGGIGELITAFTAGQDAGRTAELLGLTEPLPPSTAEPPPWAEERPVRLTRAELASYLPEGDSPENLAGLAGTGYAAVAGDEVVHLSRELLEATSELAKEGLPLSSLFAAGREIHAHADALADVFVDVLRAHVVPEMLGDGSGGARRRLSAEESARLTDVLDRLRPPTKRAVAAAISVALDRRLSAEVEPPAEG</sequence>
<accession>A0A4R4TP37</accession>
<dbReference type="InterPro" id="IPR000551">
    <property type="entry name" value="MerR-type_HTH_dom"/>
</dbReference>